<proteinExistence type="predicted"/>
<evidence type="ECO:0000256" key="1">
    <source>
        <dbReference type="PROSITE-ProRule" id="PRU00663"/>
    </source>
</evidence>
<evidence type="ECO:0000313" key="3">
    <source>
        <dbReference type="EMBL" id="JAE22683.1"/>
    </source>
</evidence>
<dbReference type="GO" id="GO:0005085">
    <property type="term" value="F:guanyl-nucleotide exchange factor activity"/>
    <property type="evidence" value="ECO:0007669"/>
    <property type="project" value="UniProtKB-UniRule"/>
</dbReference>
<dbReference type="PROSITE" id="PS51334">
    <property type="entry name" value="PRONE"/>
    <property type="match status" value="1"/>
</dbReference>
<sequence>MATRPRPDIYVNLPALEKLDDMLIVRSKILLTVLQDGFEP</sequence>
<feature type="domain" description="PRONE" evidence="2">
    <location>
        <begin position="1"/>
        <end position="40"/>
    </location>
</feature>
<organism evidence="3">
    <name type="scientific">Arundo donax</name>
    <name type="common">Giant reed</name>
    <name type="synonym">Donax arundinaceus</name>
    <dbReference type="NCBI Taxonomy" id="35708"/>
    <lineage>
        <taxon>Eukaryota</taxon>
        <taxon>Viridiplantae</taxon>
        <taxon>Streptophyta</taxon>
        <taxon>Embryophyta</taxon>
        <taxon>Tracheophyta</taxon>
        <taxon>Spermatophyta</taxon>
        <taxon>Magnoliopsida</taxon>
        <taxon>Liliopsida</taxon>
        <taxon>Poales</taxon>
        <taxon>Poaceae</taxon>
        <taxon>PACMAD clade</taxon>
        <taxon>Arundinoideae</taxon>
        <taxon>Arundineae</taxon>
        <taxon>Arundo</taxon>
    </lineage>
</organism>
<dbReference type="EMBL" id="GBRH01175213">
    <property type="protein sequence ID" value="JAE22683.1"/>
    <property type="molecule type" value="Transcribed_RNA"/>
</dbReference>
<keyword evidence="1" id="KW-0344">Guanine-nucleotide releasing factor</keyword>
<accession>A0A0A9GPU3</accession>
<evidence type="ECO:0000259" key="2">
    <source>
        <dbReference type="PROSITE" id="PS51334"/>
    </source>
</evidence>
<protein>
    <recommendedName>
        <fullName evidence="2">PRONE domain-containing protein</fullName>
    </recommendedName>
</protein>
<dbReference type="Gene3D" id="1.20.58.2010">
    <property type="entry name" value="PRONE domain, subdomain 1"/>
    <property type="match status" value="1"/>
</dbReference>
<reference evidence="3" key="2">
    <citation type="journal article" date="2015" name="Data Brief">
        <title>Shoot transcriptome of the giant reed, Arundo donax.</title>
        <authorList>
            <person name="Barrero R.A."/>
            <person name="Guerrero F.D."/>
            <person name="Moolhuijzen P."/>
            <person name="Goolsby J.A."/>
            <person name="Tidwell J."/>
            <person name="Bellgard S.E."/>
            <person name="Bellgard M.I."/>
        </authorList>
    </citation>
    <scope>NUCLEOTIDE SEQUENCE</scope>
    <source>
        <tissue evidence="3">Shoot tissue taken approximately 20 cm above the soil surface</tissue>
    </source>
</reference>
<dbReference type="AlphaFoldDB" id="A0A0A9GPU3"/>
<reference evidence="3" key="1">
    <citation type="submission" date="2014-09" db="EMBL/GenBank/DDBJ databases">
        <authorList>
            <person name="Magalhaes I.L.F."/>
            <person name="Oliveira U."/>
            <person name="Santos F.R."/>
            <person name="Vidigal T.H.D.A."/>
            <person name="Brescovit A.D."/>
            <person name="Santos A.J."/>
        </authorList>
    </citation>
    <scope>NUCLEOTIDE SEQUENCE</scope>
    <source>
        <tissue evidence="3">Shoot tissue taken approximately 20 cm above the soil surface</tissue>
    </source>
</reference>
<dbReference type="Pfam" id="PF03759">
    <property type="entry name" value="PRONE"/>
    <property type="match status" value="1"/>
</dbReference>
<name>A0A0A9GPU3_ARUDO</name>
<dbReference type="InterPro" id="IPR005512">
    <property type="entry name" value="PRONE_dom"/>
</dbReference>